<feature type="chain" id="PRO_5015090263" description="Porin" evidence="11">
    <location>
        <begin position="24"/>
        <end position="295"/>
    </location>
</feature>
<evidence type="ECO:0000256" key="11">
    <source>
        <dbReference type="RuleBase" id="RU364005"/>
    </source>
</evidence>
<dbReference type="Pfam" id="PF02530">
    <property type="entry name" value="Porin_2"/>
    <property type="match status" value="1"/>
</dbReference>
<feature type="compositionally biased region" description="Basic and acidic residues" evidence="12">
    <location>
        <begin position="121"/>
        <end position="132"/>
    </location>
</feature>
<keyword evidence="7 11" id="KW-0626">Porin</keyword>
<dbReference type="Proteomes" id="UP000027336">
    <property type="component" value="Unassembled WGS sequence"/>
</dbReference>
<comment type="subcellular location">
    <subcellularLocation>
        <location evidence="11">Cell outer membrane</location>
        <topology evidence="11">Multi-pass membrane protein</topology>
    </subcellularLocation>
</comment>
<dbReference type="NCBIfam" id="TIGR01414">
    <property type="entry name" value="autotrans_barl"/>
    <property type="match status" value="1"/>
</dbReference>
<dbReference type="InterPro" id="IPR003684">
    <property type="entry name" value="Porin_alphabac"/>
</dbReference>
<evidence type="ECO:0000256" key="7">
    <source>
        <dbReference type="ARBA" id="ARBA00023114"/>
    </source>
</evidence>
<accession>E6YK64</accession>
<evidence type="ECO:0000256" key="5">
    <source>
        <dbReference type="ARBA" id="ARBA00022729"/>
    </source>
</evidence>
<keyword evidence="15" id="KW-1185">Reference proteome</keyword>
<dbReference type="GO" id="GO:0009279">
    <property type="term" value="C:cell outer membrane"/>
    <property type="evidence" value="ECO:0007669"/>
    <property type="project" value="UniProtKB-SubCell"/>
</dbReference>
<comment type="domain">
    <text evidence="11">Consists of 16-stranded beta-barrel sheets, with large surface-exposed loops, that form a transmembrane pore at the center of each barrel. The pore is partially ocluded by a peptide loop that folds into the pore lumen.</text>
</comment>
<evidence type="ECO:0000256" key="9">
    <source>
        <dbReference type="ARBA" id="ARBA00023237"/>
    </source>
</evidence>
<dbReference type="EMBL" id="AHPK01000001">
    <property type="protein sequence ID" value="KEC57458.1"/>
    <property type="molecule type" value="Genomic_DNA"/>
</dbReference>
<organism evidence="13">
    <name type="scientific">Bartonella rochalimae ATCC BAA-1498</name>
    <dbReference type="NCBI Taxonomy" id="685782"/>
    <lineage>
        <taxon>Bacteria</taxon>
        <taxon>Pseudomonadati</taxon>
        <taxon>Pseudomonadota</taxon>
        <taxon>Alphaproteobacteria</taxon>
        <taxon>Hyphomicrobiales</taxon>
        <taxon>Bartonellaceae</taxon>
        <taxon>Bartonella</taxon>
    </lineage>
</organism>
<dbReference type="InterPro" id="IPR051692">
    <property type="entry name" value="OMP-like"/>
</dbReference>
<evidence type="ECO:0000256" key="3">
    <source>
        <dbReference type="ARBA" id="ARBA00022452"/>
    </source>
</evidence>
<comment type="similarity">
    <text evidence="1 11">Belongs to the alphaproteobacteria porin family.</text>
</comment>
<evidence type="ECO:0000256" key="6">
    <source>
        <dbReference type="ARBA" id="ARBA00023065"/>
    </source>
</evidence>
<sequence length="295" mass="32029">MNNMKCLITTSVVALITASAVQAADIRVPQEIGETIVVAPAFSWTGFYLGAQIGGFSSKTSFSGPADDDSKKWLPLDKKLSPKPSGFIGGFYAGSNVDLGNGLILGVDTDVVFSGQKDTKNDKVTSELDKDNNNNNAPAGAKDKDNGKPEPEKEPEKEKDVKFTQYDHTLKAKWAGATRIRIGFAADRIMPYVAGGVAYTQLQDTFTTLTGIKKVPAQKAEGTDKETSGKSNTVDESKTMIGYTLAAGVDFAMTDNVLLRAEYRYSDFGKKKLHNDKFEVNYKANDFRVGVAYKF</sequence>
<keyword evidence="9 11" id="KW-0998">Cell outer membrane</keyword>
<proteinExistence type="inferred from homology"/>
<comment type="function">
    <text evidence="11">Forms passive diffusion pores that allow small molecular weight hydrophilic materials across the outer membrane.</text>
</comment>
<feature type="region of interest" description="Disordered" evidence="12">
    <location>
        <begin position="121"/>
        <end position="162"/>
    </location>
</feature>
<evidence type="ECO:0000313" key="14">
    <source>
        <dbReference type="EMBL" id="KEC57458.1"/>
    </source>
</evidence>
<dbReference type="Gene3D" id="2.40.160.20">
    <property type="match status" value="1"/>
</dbReference>
<dbReference type="RefSeq" id="WP_035005648.1">
    <property type="nucleotide sequence ID" value="NZ_KL407337.1"/>
</dbReference>
<dbReference type="GO" id="GO:0006811">
    <property type="term" value="P:monoatomic ion transport"/>
    <property type="evidence" value="ECO:0007669"/>
    <property type="project" value="UniProtKB-KW"/>
</dbReference>
<evidence type="ECO:0000256" key="2">
    <source>
        <dbReference type="ARBA" id="ARBA00022448"/>
    </source>
</evidence>
<evidence type="ECO:0000256" key="8">
    <source>
        <dbReference type="ARBA" id="ARBA00023136"/>
    </source>
</evidence>
<evidence type="ECO:0000256" key="1">
    <source>
        <dbReference type="ARBA" id="ARBA00009521"/>
    </source>
</evidence>
<dbReference type="AlphaFoldDB" id="E6YK64"/>
<dbReference type="PATRIC" id="fig|685782.3.peg.105"/>
<dbReference type="InterPro" id="IPR006315">
    <property type="entry name" value="OM_autotransptr_brl_dom"/>
</dbReference>
<evidence type="ECO:0000256" key="12">
    <source>
        <dbReference type="SAM" id="MobiDB-lite"/>
    </source>
</evidence>
<keyword evidence="2 11" id="KW-0813">Transport</keyword>
<dbReference type="PANTHER" id="PTHR34001">
    <property type="entry name" value="BLL7405 PROTEIN"/>
    <property type="match status" value="1"/>
</dbReference>
<keyword evidence="8 11" id="KW-0472">Membrane</keyword>
<dbReference type="eggNOG" id="COG3637">
    <property type="taxonomic scope" value="Bacteria"/>
</dbReference>
<dbReference type="SUPFAM" id="SSF56925">
    <property type="entry name" value="OMPA-like"/>
    <property type="match status" value="1"/>
</dbReference>
<evidence type="ECO:0000313" key="15">
    <source>
        <dbReference type="Proteomes" id="UP000027336"/>
    </source>
</evidence>
<dbReference type="PANTHER" id="PTHR34001:SF3">
    <property type="entry name" value="BLL7405 PROTEIN"/>
    <property type="match status" value="1"/>
</dbReference>
<keyword evidence="4 11" id="KW-0812">Transmembrane</keyword>
<feature type="signal peptide" evidence="11">
    <location>
        <begin position="1"/>
        <end position="23"/>
    </location>
</feature>
<evidence type="ECO:0000313" key="13">
    <source>
        <dbReference type="EMBL" id="CBI77252.1"/>
    </source>
</evidence>
<reference evidence="13" key="1">
    <citation type="journal article" date="2011" name="PLoS Genet.">
        <title>Parallel evolution of a type IV secretion system in radiating lineages of the host-restricted bacterial pathogen Bartonella.</title>
        <authorList>
            <person name="Engel P."/>
            <person name="Salzburger W."/>
            <person name="Liesch M."/>
            <person name="Chang C.C."/>
            <person name="Maruyama S."/>
            <person name="Lanz C."/>
            <person name="Calteau A."/>
            <person name="Lajus A."/>
            <person name="Medigue C."/>
            <person name="Schuster S.C."/>
            <person name="Dehio C."/>
        </authorList>
    </citation>
    <scope>NUCLEOTIDE SEQUENCE</scope>
    <source>
        <strain evidence="13">ATCC BAA-1498</strain>
    </source>
</reference>
<dbReference type="InterPro" id="IPR011250">
    <property type="entry name" value="OMP/PagP_B-barrel"/>
</dbReference>
<dbReference type="GO" id="GO:0015288">
    <property type="term" value="F:porin activity"/>
    <property type="evidence" value="ECO:0007669"/>
    <property type="project" value="UniProtKB-KW"/>
</dbReference>
<reference evidence="14 15" key="2">
    <citation type="submission" date="2012-04" db="EMBL/GenBank/DDBJ databases">
        <title>The Genome Sequence of Bartonella rochalimae BMGH.</title>
        <authorList>
            <consortium name="The Broad Institute Genome Sequencing Platform"/>
            <consortium name="The Broad Institute Genome Sequencing Center for Infectious Disease"/>
            <person name="Feldgarden M."/>
            <person name="Kirby J."/>
            <person name="Kosoy M."/>
            <person name="Birtles R."/>
            <person name="Probert W.S."/>
            <person name="Chiaraviglio L."/>
            <person name="Walker B."/>
            <person name="Young S.K."/>
            <person name="Zeng Q."/>
            <person name="Gargeya S."/>
            <person name="Fitzgerald M."/>
            <person name="Haas B."/>
            <person name="Abouelleil A."/>
            <person name="Alvarado L."/>
            <person name="Arachchi H.M."/>
            <person name="Berlin A.M."/>
            <person name="Chapman S.B."/>
            <person name="Goldberg J."/>
            <person name="Griggs A."/>
            <person name="Gujja S."/>
            <person name="Hansen M."/>
            <person name="Howarth C."/>
            <person name="Imamovic A."/>
            <person name="Larimer J."/>
            <person name="McCowen C."/>
            <person name="Montmayeur A."/>
            <person name="Murphy C."/>
            <person name="Neiman D."/>
            <person name="Pearson M."/>
            <person name="Priest M."/>
            <person name="Roberts A."/>
            <person name="Saif S."/>
            <person name="Shea T."/>
            <person name="Sisk P."/>
            <person name="Sykes S."/>
            <person name="Wortman J."/>
            <person name="Nusbaum C."/>
            <person name="Birren B."/>
        </authorList>
    </citation>
    <scope>NUCLEOTIDE SEQUENCE [LARGE SCALE GENOMIC DNA]</scope>
    <source>
        <strain evidence="14 15">ATCC BAA-1498</strain>
    </source>
</reference>
<evidence type="ECO:0000256" key="10">
    <source>
        <dbReference type="ARBA" id="ARBA00038306"/>
    </source>
</evidence>
<dbReference type="OrthoDB" id="9815357at2"/>
<gene>
    <name evidence="13" type="primary">hbpD</name>
    <name evidence="13" type="ORF">BARRO_10185</name>
    <name evidence="14" type="ORF">O99_00106</name>
</gene>
<dbReference type="HOGENOM" id="CLU_037100_4_2_5"/>
<keyword evidence="3 11" id="KW-1134">Transmembrane beta strand</keyword>
<evidence type="ECO:0000256" key="4">
    <source>
        <dbReference type="ARBA" id="ARBA00022692"/>
    </source>
</evidence>
<feature type="compositionally biased region" description="Basic and acidic residues" evidence="12">
    <location>
        <begin position="141"/>
        <end position="162"/>
    </location>
</feature>
<keyword evidence="6 11" id="KW-0406">Ion transport</keyword>
<keyword evidence="5 11" id="KW-0732">Signal</keyword>
<name>E6YK64_9HYPH</name>
<comment type="similarity">
    <text evidence="10">Belongs to the Omp25/RopB family.</text>
</comment>
<dbReference type="EMBL" id="FN645455">
    <property type="protein sequence ID" value="CBI77252.1"/>
    <property type="molecule type" value="Genomic_DNA"/>
</dbReference>
<protein>
    <recommendedName>
        <fullName evidence="11">Porin</fullName>
    </recommendedName>
</protein>
<dbReference type="GO" id="GO:0046930">
    <property type="term" value="C:pore complex"/>
    <property type="evidence" value="ECO:0007669"/>
    <property type="project" value="UniProtKB-KW"/>
</dbReference>